<feature type="compositionally biased region" description="Low complexity" evidence="8">
    <location>
        <begin position="229"/>
        <end position="242"/>
    </location>
</feature>
<dbReference type="GO" id="GO:0016042">
    <property type="term" value="P:lipid catabolic process"/>
    <property type="evidence" value="ECO:0007669"/>
    <property type="project" value="UniProtKB-KW"/>
</dbReference>
<organism evidence="11 12">
    <name type="scientific">Monosiga brevicollis</name>
    <name type="common">Choanoflagellate</name>
    <dbReference type="NCBI Taxonomy" id="81824"/>
    <lineage>
        <taxon>Eukaryota</taxon>
        <taxon>Choanoflagellata</taxon>
        <taxon>Craspedida</taxon>
        <taxon>Salpingoecidae</taxon>
        <taxon>Monosiga</taxon>
    </lineage>
</organism>
<dbReference type="PROSITE" id="PS50007">
    <property type="entry name" value="PIPLC_X_DOMAIN"/>
    <property type="match status" value="1"/>
</dbReference>
<keyword evidence="3" id="KW-0963">Cytoplasm</keyword>
<feature type="region of interest" description="Disordered" evidence="8">
    <location>
        <begin position="202"/>
        <end position="242"/>
    </location>
</feature>
<dbReference type="InterPro" id="IPR001192">
    <property type="entry name" value="PI-PLC_fam"/>
</dbReference>
<dbReference type="RefSeq" id="XP_001747624.1">
    <property type="nucleotide sequence ID" value="XM_001747572.1"/>
</dbReference>
<keyword evidence="4 7" id="KW-0442">Lipid degradation</keyword>
<feature type="domain" description="C2" evidence="9">
    <location>
        <begin position="632"/>
        <end position="764"/>
    </location>
</feature>
<dbReference type="GO" id="GO:0005737">
    <property type="term" value="C:cytoplasm"/>
    <property type="evidence" value="ECO:0007669"/>
    <property type="project" value="UniProtKB-SubCell"/>
</dbReference>
<evidence type="ECO:0000256" key="5">
    <source>
        <dbReference type="ARBA" id="ARBA00023098"/>
    </source>
</evidence>
<dbReference type="PRINTS" id="PR00390">
    <property type="entry name" value="PHPHLIPASEC"/>
</dbReference>
<dbReference type="SMART" id="SM00148">
    <property type="entry name" value="PLCXc"/>
    <property type="match status" value="1"/>
</dbReference>
<proteinExistence type="predicted"/>
<dbReference type="SUPFAM" id="SSF49562">
    <property type="entry name" value="C2 domain (Calcium/lipid-binding domain, CaLB)"/>
    <property type="match status" value="1"/>
</dbReference>
<dbReference type="GO" id="GO:0005509">
    <property type="term" value="F:calcium ion binding"/>
    <property type="evidence" value="ECO:0007669"/>
    <property type="project" value="InterPro"/>
</dbReference>
<feature type="compositionally biased region" description="Low complexity" evidence="8">
    <location>
        <begin position="25"/>
        <end position="37"/>
    </location>
</feature>
<dbReference type="STRING" id="81824.A9V4G2"/>
<evidence type="ECO:0000259" key="9">
    <source>
        <dbReference type="PROSITE" id="PS50004"/>
    </source>
</evidence>
<dbReference type="EMBL" id="CH991558">
    <property type="protein sequence ID" value="EDQ87704.1"/>
    <property type="molecule type" value="Genomic_DNA"/>
</dbReference>
<dbReference type="eggNOG" id="KOG0169">
    <property type="taxonomic scope" value="Eukaryota"/>
</dbReference>
<dbReference type="InterPro" id="IPR000909">
    <property type="entry name" value="PLipase_C_PInositol-sp_X_dom"/>
</dbReference>
<dbReference type="Gene3D" id="3.20.20.190">
    <property type="entry name" value="Phosphatidylinositol (PI) phosphodiesterase"/>
    <property type="match status" value="1"/>
</dbReference>
<accession>A9V4G2</accession>
<evidence type="ECO:0000256" key="6">
    <source>
        <dbReference type="ARBA" id="ARBA00023224"/>
    </source>
</evidence>
<evidence type="ECO:0000256" key="4">
    <source>
        <dbReference type="ARBA" id="ARBA00022963"/>
    </source>
</evidence>
<dbReference type="PANTHER" id="PTHR10336">
    <property type="entry name" value="PHOSPHOINOSITIDE-SPECIFIC PHOSPHOLIPASE C FAMILY PROTEIN"/>
    <property type="match status" value="1"/>
</dbReference>
<evidence type="ECO:0000313" key="12">
    <source>
        <dbReference type="Proteomes" id="UP000001357"/>
    </source>
</evidence>
<keyword evidence="6" id="KW-0807">Transducer</keyword>
<comment type="subcellular location">
    <subcellularLocation>
        <location evidence="1">Cytoplasm</location>
    </subcellularLocation>
</comment>
<dbReference type="InterPro" id="IPR000008">
    <property type="entry name" value="C2_dom"/>
</dbReference>
<evidence type="ECO:0000259" key="10">
    <source>
        <dbReference type="PROSITE" id="PS50222"/>
    </source>
</evidence>
<dbReference type="InterPro" id="IPR002048">
    <property type="entry name" value="EF_hand_dom"/>
</dbReference>
<evidence type="ECO:0000313" key="11">
    <source>
        <dbReference type="EMBL" id="EDQ87704.1"/>
    </source>
</evidence>
<dbReference type="InterPro" id="IPR011993">
    <property type="entry name" value="PH-like_dom_sf"/>
</dbReference>
<reference evidence="11 12" key="1">
    <citation type="journal article" date="2008" name="Nature">
        <title>The genome of the choanoflagellate Monosiga brevicollis and the origin of metazoans.</title>
        <authorList>
            <consortium name="JGI Sequencing"/>
            <person name="King N."/>
            <person name="Westbrook M.J."/>
            <person name="Young S.L."/>
            <person name="Kuo A."/>
            <person name="Abedin M."/>
            <person name="Chapman J."/>
            <person name="Fairclough S."/>
            <person name="Hellsten U."/>
            <person name="Isogai Y."/>
            <person name="Letunic I."/>
            <person name="Marr M."/>
            <person name="Pincus D."/>
            <person name="Putnam N."/>
            <person name="Rokas A."/>
            <person name="Wright K.J."/>
            <person name="Zuzow R."/>
            <person name="Dirks W."/>
            <person name="Good M."/>
            <person name="Goodstein D."/>
            <person name="Lemons D."/>
            <person name="Li W."/>
            <person name="Lyons J.B."/>
            <person name="Morris A."/>
            <person name="Nichols S."/>
            <person name="Richter D.J."/>
            <person name="Salamov A."/>
            <person name="Bork P."/>
            <person name="Lim W.A."/>
            <person name="Manning G."/>
            <person name="Miller W.T."/>
            <person name="McGinnis W."/>
            <person name="Shapiro H."/>
            <person name="Tjian R."/>
            <person name="Grigoriev I.V."/>
            <person name="Rokhsar D."/>
        </authorList>
    </citation>
    <scope>NUCLEOTIDE SEQUENCE [LARGE SCALE GENOMIC DNA]</scope>
    <source>
        <strain evidence="12">MX1 / ATCC 50154</strain>
    </source>
</reference>
<dbReference type="EC" id="3.1.4.11" evidence="2 7"/>
<dbReference type="KEGG" id="mbr:MONBRDRAFT_33268"/>
<dbReference type="Pfam" id="PF09279">
    <property type="entry name" value="EF-hand_like"/>
    <property type="match status" value="1"/>
</dbReference>
<protein>
    <recommendedName>
        <fullName evidence="2 7">Phosphoinositide phospholipase C</fullName>
        <ecNumber evidence="2 7">3.1.4.11</ecNumber>
    </recommendedName>
</protein>
<comment type="catalytic activity">
    <reaction evidence="7">
        <text>a 1,2-diacyl-sn-glycero-3-phospho-(1D-myo-inositol-4,5-bisphosphate) + H2O = 1D-myo-inositol 1,4,5-trisphosphate + a 1,2-diacyl-sn-glycerol + H(+)</text>
        <dbReference type="Rhea" id="RHEA:33179"/>
        <dbReference type="ChEBI" id="CHEBI:15377"/>
        <dbReference type="ChEBI" id="CHEBI:15378"/>
        <dbReference type="ChEBI" id="CHEBI:17815"/>
        <dbReference type="ChEBI" id="CHEBI:58456"/>
        <dbReference type="ChEBI" id="CHEBI:203600"/>
        <dbReference type="EC" id="3.1.4.11"/>
    </reaction>
</comment>
<keyword evidence="12" id="KW-1185">Reference proteome</keyword>
<dbReference type="OMA" id="VIDPYVH"/>
<dbReference type="GeneID" id="5892736"/>
<dbReference type="AlphaFoldDB" id="A9V4G2"/>
<dbReference type="SUPFAM" id="SSF47473">
    <property type="entry name" value="EF-hand"/>
    <property type="match status" value="2"/>
</dbReference>
<evidence type="ECO:0000256" key="8">
    <source>
        <dbReference type="SAM" id="MobiDB-lite"/>
    </source>
</evidence>
<dbReference type="Proteomes" id="UP000001357">
    <property type="component" value="Unassembled WGS sequence"/>
</dbReference>
<dbReference type="InterPro" id="IPR015359">
    <property type="entry name" value="PLC_EF-hand-like"/>
</dbReference>
<dbReference type="InterPro" id="IPR035892">
    <property type="entry name" value="C2_domain_sf"/>
</dbReference>
<dbReference type="Pfam" id="PF00388">
    <property type="entry name" value="PI-PLC-X"/>
    <property type="match status" value="1"/>
</dbReference>
<evidence type="ECO:0000256" key="1">
    <source>
        <dbReference type="ARBA" id="ARBA00004496"/>
    </source>
</evidence>
<dbReference type="FunFam" id="2.60.40.150:FF:000524">
    <property type="entry name" value="Phosphoinositide phospholipase C"/>
    <property type="match status" value="1"/>
</dbReference>
<name>A9V4G2_MONBE</name>
<evidence type="ECO:0000256" key="2">
    <source>
        <dbReference type="ARBA" id="ARBA00012368"/>
    </source>
</evidence>
<evidence type="ECO:0000256" key="7">
    <source>
        <dbReference type="RuleBase" id="RU361133"/>
    </source>
</evidence>
<gene>
    <name evidence="11" type="ORF">MONBRDRAFT_33268</name>
</gene>
<dbReference type="GO" id="GO:0004435">
    <property type="term" value="F:phosphatidylinositol-4,5-bisphosphate phospholipase C activity"/>
    <property type="evidence" value="ECO:0000318"/>
    <property type="project" value="GO_Central"/>
</dbReference>
<dbReference type="PANTHER" id="PTHR10336:SF209">
    <property type="entry name" value="PHOSPHOINOSITIDE PHOSPHOLIPASE C"/>
    <property type="match status" value="1"/>
</dbReference>
<evidence type="ECO:0000256" key="3">
    <source>
        <dbReference type="ARBA" id="ARBA00022490"/>
    </source>
</evidence>
<dbReference type="SMART" id="SM00239">
    <property type="entry name" value="C2"/>
    <property type="match status" value="1"/>
</dbReference>
<keyword evidence="7" id="KW-0378">Hydrolase</keyword>
<feature type="region of interest" description="Disordered" evidence="8">
    <location>
        <begin position="122"/>
        <end position="141"/>
    </location>
</feature>
<sequence length="983" mass="109997">MASYEHAEFVPAVPPPMRTDRPILKSTSSSAPSSQRSSYKKSVKFTVDAREFSRDDLPRLNEVADVIQELFRGSVMLKVRGHKLYERYIFFEPEREQVTWFSKKNNATRSIPIRDFTKIHPGKGAAGFNTPEAADASTKQQSMRRQWIKQTFDQFDTDSDGQLSKAETLEATKALLNNIDSEHLEVFVNNLFERLDLEQRLNSGQPLSPRPSIPGTPETSPAIEDGAITPAAASTPPTATPSDVVFEDQTVADGDEASTANGKQDEAKINGAENTNGHALDVPPADEILPLGADDSFRCTFDQFFALVTRLKTRREVFMLLQKYAKDGQIIEASSLRLFLELEQHVLLNSLSEAEQLIAQHEPIEANRHEHRFGLDGFTEFLQQHEHVVSHEVATPIKWSSPLHHYYFAASHNSYLAGGQIQGVCTPDAVKNALDMGARSLEIDIWHADGKLQVYHGHTRTTPCEVEDVLKIIKDHAFADTDAPLLLIMEMHVDDIELQRQLIESIKSHLGSILYVPDAQRGNRLPLLEKVRGKVFIASQKLGAREEAQDEPVDVLEYDEFSFYADVKKKRNKKNKKIKDEPRKIPVLPGSRDFGTKTRDIGLHINNGRFQRTRGLVEKPFFLSHAGTEFNPTWTVSEVLAKPEHAVAATRALDVTIISAQNLQPSPDAKAAQPNPTLRVIDPYVHIEILGLPRDREAHTTRALDNNAIDPYWNESCKFVVTCPPSALLQILVLDDDIVHDNFLGTAVLPFEALQPGYRTVQLYDRQGRIIENSTVFLKLDFESSSPHQILEERQVQMTLEEELRTNKPGRPALSNKQGSRRASIILDADFEAPTLEMVGHEQLDNLFGNCNTAILELKAYQSELERNNADIIARSGLKGNKAALELAMDKLASKISGVKYRVVSRTPALDVEIVDESTVTASAQGALDIMHKLCEVIRGRLLRTMEMASTFRGLAMQVDEVEDTIEEVSALGAYSFRVVMWS</sequence>
<dbReference type="SUPFAM" id="SSF51695">
    <property type="entry name" value="PLC-like phosphodiesterases"/>
    <property type="match status" value="1"/>
</dbReference>
<keyword evidence="5 7" id="KW-0443">Lipid metabolism</keyword>
<dbReference type="GO" id="GO:0035556">
    <property type="term" value="P:intracellular signal transduction"/>
    <property type="evidence" value="ECO:0007669"/>
    <property type="project" value="InterPro"/>
</dbReference>
<dbReference type="InterPro" id="IPR011992">
    <property type="entry name" value="EF-hand-dom_pair"/>
</dbReference>
<dbReference type="Gene3D" id="2.60.40.150">
    <property type="entry name" value="C2 domain"/>
    <property type="match status" value="1"/>
</dbReference>
<dbReference type="InParanoid" id="A9V4G2"/>
<feature type="region of interest" description="Disordered" evidence="8">
    <location>
        <begin position="572"/>
        <end position="591"/>
    </location>
</feature>
<dbReference type="Gene3D" id="1.10.238.10">
    <property type="entry name" value="EF-hand"/>
    <property type="match status" value="2"/>
</dbReference>
<dbReference type="InterPro" id="IPR017946">
    <property type="entry name" value="PLC-like_Pdiesterase_TIM-brl"/>
</dbReference>
<feature type="region of interest" description="Disordered" evidence="8">
    <location>
        <begin position="254"/>
        <end position="283"/>
    </location>
</feature>
<feature type="domain" description="EF-hand" evidence="10">
    <location>
        <begin position="143"/>
        <end position="178"/>
    </location>
</feature>
<dbReference type="FunFam" id="1.10.238.10:FF:000005">
    <property type="entry name" value="Phosphoinositide phospholipase C"/>
    <property type="match status" value="1"/>
</dbReference>
<dbReference type="PROSITE" id="PS50004">
    <property type="entry name" value="C2"/>
    <property type="match status" value="1"/>
</dbReference>
<dbReference type="CDD" id="cd00275">
    <property type="entry name" value="C2_PLC_like"/>
    <property type="match status" value="1"/>
</dbReference>
<dbReference type="Gene3D" id="2.30.29.30">
    <property type="entry name" value="Pleckstrin-homology domain (PH domain)/Phosphotyrosine-binding domain (PTB)"/>
    <property type="match status" value="1"/>
</dbReference>
<dbReference type="PROSITE" id="PS50222">
    <property type="entry name" value="EF_HAND_2"/>
    <property type="match status" value="1"/>
</dbReference>
<feature type="region of interest" description="Disordered" evidence="8">
    <location>
        <begin position="1"/>
        <end position="37"/>
    </location>
</feature>
<dbReference type="Pfam" id="PF00168">
    <property type="entry name" value="C2"/>
    <property type="match status" value="1"/>
</dbReference>